<comment type="caution">
    <text evidence="2">The sequence shown here is derived from an EMBL/GenBank/DDBJ whole genome shotgun (WGS) entry which is preliminary data.</text>
</comment>
<keyword evidence="2" id="KW-0560">Oxidoreductase</keyword>
<gene>
    <name evidence="2" type="ORF">ABIE13_001000</name>
</gene>
<dbReference type="SUPFAM" id="SSF48179">
    <property type="entry name" value="6-phosphogluconate dehydrogenase C-terminal domain-like"/>
    <property type="match status" value="1"/>
</dbReference>
<dbReference type="GO" id="GO:0047129">
    <property type="term" value="F:opine dehydrogenase activity"/>
    <property type="evidence" value="ECO:0007669"/>
    <property type="project" value="UniProtKB-EC"/>
</dbReference>
<evidence type="ECO:0000259" key="1">
    <source>
        <dbReference type="Pfam" id="PF02317"/>
    </source>
</evidence>
<reference evidence="2 3" key="1">
    <citation type="submission" date="2024-06" db="EMBL/GenBank/DDBJ databases">
        <title>Sorghum-associated microbial communities from plants grown in Nebraska, USA.</title>
        <authorList>
            <person name="Schachtman D."/>
        </authorList>
    </citation>
    <scope>NUCLEOTIDE SEQUENCE [LARGE SCALE GENOMIC DNA]</scope>
    <source>
        <strain evidence="2 3">2709</strain>
    </source>
</reference>
<dbReference type="Proteomes" id="UP001549320">
    <property type="component" value="Unassembled WGS sequence"/>
</dbReference>
<dbReference type="EMBL" id="JBEPSH010000002">
    <property type="protein sequence ID" value="MET4575900.1"/>
    <property type="molecule type" value="Genomic_DNA"/>
</dbReference>
<evidence type="ECO:0000313" key="3">
    <source>
        <dbReference type="Proteomes" id="UP001549320"/>
    </source>
</evidence>
<keyword evidence="3" id="KW-1185">Reference proteome</keyword>
<dbReference type="InterPro" id="IPR051729">
    <property type="entry name" value="Opine/Lysopine_DH"/>
</dbReference>
<protein>
    <submittedName>
        <fullName evidence="2">Opine dehydrogenase</fullName>
        <ecNumber evidence="2">1.5.1.28</ecNumber>
    </submittedName>
</protein>
<proteinExistence type="predicted"/>
<dbReference type="InterPro" id="IPR008927">
    <property type="entry name" value="6-PGluconate_DH-like_C_sf"/>
</dbReference>
<organism evidence="2 3">
    <name type="scientific">Ottowia thiooxydans</name>
    <dbReference type="NCBI Taxonomy" id="219182"/>
    <lineage>
        <taxon>Bacteria</taxon>
        <taxon>Pseudomonadati</taxon>
        <taxon>Pseudomonadota</taxon>
        <taxon>Betaproteobacteria</taxon>
        <taxon>Burkholderiales</taxon>
        <taxon>Comamonadaceae</taxon>
        <taxon>Ottowia</taxon>
    </lineage>
</organism>
<dbReference type="EC" id="1.5.1.28" evidence="2"/>
<dbReference type="Pfam" id="PF02317">
    <property type="entry name" value="Octopine_DH"/>
    <property type="match status" value="1"/>
</dbReference>
<dbReference type="Gene3D" id="3.40.50.720">
    <property type="entry name" value="NAD(P)-binding Rossmann-like Domain"/>
    <property type="match status" value="1"/>
</dbReference>
<dbReference type="InterPro" id="IPR013328">
    <property type="entry name" value="6PGD_dom2"/>
</dbReference>
<accession>A0ABV2Q4E9</accession>
<sequence>MADSLDLAVIGAGPIGILSATLASLAGHRVGLWSPRTPVQGARITLRCSGKLESAVEVENMAGPDSLGSWSHVLVALPATAYDDVLGRAAPFLRSQQTVIFSGALSLVQFWLKDILAKQGSSPELIAWGTTLGTASRVEPLHARVSTVRPRLGVSALPSERLQALTQVCARLFGDRFEAAPAHLATLLANINPVAHAGQVIPNLTRIEHGEPWRLFANFTSAGTRIANAIDAERLEIGLRLGLQLRSLADHYRLSFGVEGDDLAALAQSIEAAGLGSQGPESVSHRYIEEDVPYGLVTLQRIGAVVGVETPHLDIAIELLSCALNRPYGEMNRILQGLGLESETPASLAQRFS</sequence>
<dbReference type="PANTHER" id="PTHR38015">
    <property type="entry name" value="BLR6086 PROTEIN"/>
    <property type="match status" value="1"/>
</dbReference>
<evidence type="ECO:0000313" key="2">
    <source>
        <dbReference type="EMBL" id="MET4575900.1"/>
    </source>
</evidence>
<dbReference type="Gene3D" id="1.10.1040.10">
    <property type="entry name" value="N-(1-d-carboxylethyl)-l-norvaline Dehydrogenase, domain 2"/>
    <property type="match status" value="1"/>
</dbReference>
<dbReference type="SUPFAM" id="SSF51735">
    <property type="entry name" value="NAD(P)-binding Rossmann-fold domains"/>
    <property type="match status" value="1"/>
</dbReference>
<dbReference type="RefSeq" id="WP_354441673.1">
    <property type="nucleotide sequence ID" value="NZ_JBEPSH010000002.1"/>
</dbReference>
<dbReference type="InterPro" id="IPR036291">
    <property type="entry name" value="NAD(P)-bd_dom_sf"/>
</dbReference>
<feature type="domain" description="Opine dehydrogenase" evidence="1">
    <location>
        <begin position="182"/>
        <end position="321"/>
    </location>
</feature>
<dbReference type="InterPro" id="IPR003421">
    <property type="entry name" value="Opine_DH"/>
</dbReference>
<name>A0ABV2Q4E9_9BURK</name>
<dbReference type="PANTHER" id="PTHR38015:SF1">
    <property type="entry name" value="OPINE DEHYDROGENASE DOMAIN-CONTAINING PROTEIN"/>
    <property type="match status" value="1"/>
</dbReference>